<keyword evidence="1" id="KW-0812">Transmembrane</keyword>
<evidence type="ECO:0000313" key="2">
    <source>
        <dbReference type="EMBL" id="XAI71005.1"/>
    </source>
</evidence>
<evidence type="ECO:0000256" key="1">
    <source>
        <dbReference type="SAM" id="Phobius"/>
    </source>
</evidence>
<dbReference type="EMBL" id="PP179331">
    <property type="protein sequence ID" value="XAI71005.1"/>
    <property type="molecule type" value="Genomic_DNA"/>
</dbReference>
<gene>
    <name evidence="2" type="ORF">Lepni01_00005</name>
</gene>
<keyword evidence="1" id="KW-0472">Membrane</keyword>
<keyword evidence="1" id="KW-1133">Transmembrane helix</keyword>
<sequence>MQRYNRTNFTSAAFAERLIAAMRGALSDGFAHYVENRHGQRWLRVDVKPDDFGGYTFQFLAGSGQDVGSLILQACFVWSEAHERAFSGLLSELYTRKEHPLLTARRRDAELEAESKSKPVKNRWKSALKETLGYLTALAVGGGAGHGLVALGVFG</sequence>
<accession>A0AAU6W3W2</accession>
<protein>
    <submittedName>
        <fullName evidence="2">Uncharacterized protein</fullName>
    </submittedName>
</protein>
<name>A0AAU6W3W2_9VIRU</name>
<feature type="transmembrane region" description="Helical" evidence="1">
    <location>
        <begin position="131"/>
        <end position="154"/>
    </location>
</feature>
<organism evidence="2">
    <name type="scientific">Pseudomonas phage Lepni01</name>
    <dbReference type="NCBI Taxonomy" id="3138536"/>
    <lineage>
        <taxon>Viruses</taxon>
    </lineage>
</organism>
<reference evidence="2" key="1">
    <citation type="journal article" date="2024" name="J. Gen. Virol.">
        <title>Novel phages of Pseudomonas syringae unveil numerous potential auxiliary metabolic genes.</title>
        <authorList>
            <person name="Feltin C."/>
            <person name="Garneau J.R."/>
            <person name="Morris C.E."/>
            <person name="Berard A."/>
            <person name="Torres-Barcelo C."/>
        </authorList>
    </citation>
    <scope>NUCLEOTIDE SEQUENCE</scope>
</reference>
<proteinExistence type="predicted"/>